<gene>
    <name evidence="3" type="ORF">MNOR_LOCUS26754</name>
</gene>
<dbReference type="InterPro" id="IPR008979">
    <property type="entry name" value="Galactose-bd-like_sf"/>
</dbReference>
<feature type="signal peptide" evidence="1">
    <location>
        <begin position="1"/>
        <end position="35"/>
    </location>
</feature>
<evidence type="ECO:0000256" key="1">
    <source>
        <dbReference type="SAM" id="SignalP"/>
    </source>
</evidence>
<reference evidence="3 4" key="1">
    <citation type="submission" date="2024-05" db="EMBL/GenBank/DDBJ databases">
        <authorList>
            <person name="Wallberg A."/>
        </authorList>
    </citation>
    <scope>NUCLEOTIDE SEQUENCE [LARGE SCALE GENOMIC DNA]</scope>
</reference>
<dbReference type="PANTHER" id="PTHR24543">
    <property type="entry name" value="MULTICOPPER OXIDASE-RELATED"/>
    <property type="match status" value="1"/>
</dbReference>
<comment type="caution">
    <text evidence="3">The sequence shown here is derived from an EMBL/GenBank/DDBJ whole genome shotgun (WGS) entry which is preliminary data.</text>
</comment>
<evidence type="ECO:0000259" key="2">
    <source>
        <dbReference type="PROSITE" id="PS50022"/>
    </source>
</evidence>
<sequence length="149" mass="16544">MVRSMTSSSTHHCVRPITLNRLLLAVLLQGLPLHALHLGECSRPLGMESYDIKDEAIQASSYHNIHVGPANARLNTDRAGGAWCPKATITSVSREYLEVDLGSVHVVTGTATQGRFANNMGQEYAEAFHLEYWRPGMDGFTMYRNKDNK</sequence>
<dbReference type="Gene3D" id="2.60.120.260">
    <property type="entry name" value="Galactose-binding domain-like"/>
    <property type="match status" value="1"/>
</dbReference>
<organism evidence="3 4">
    <name type="scientific">Meganyctiphanes norvegica</name>
    <name type="common">Northern krill</name>
    <name type="synonym">Thysanopoda norvegica</name>
    <dbReference type="NCBI Taxonomy" id="48144"/>
    <lineage>
        <taxon>Eukaryota</taxon>
        <taxon>Metazoa</taxon>
        <taxon>Ecdysozoa</taxon>
        <taxon>Arthropoda</taxon>
        <taxon>Crustacea</taxon>
        <taxon>Multicrustacea</taxon>
        <taxon>Malacostraca</taxon>
        <taxon>Eumalacostraca</taxon>
        <taxon>Eucarida</taxon>
        <taxon>Euphausiacea</taxon>
        <taxon>Euphausiidae</taxon>
        <taxon>Meganyctiphanes</taxon>
    </lineage>
</organism>
<keyword evidence="1" id="KW-0732">Signal</keyword>
<keyword evidence="4" id="KW-1185">Reference proteome</keyword>
<feature type="non-terminal residue" evidence="3">
    <location>
        <position position="149"/>
    </location>
</feature>
<dbReference type="Pfam" id="PF00754">
    <property type="entry name" value="F5_F8_type_C"/>
    <property type="match status" value="1"/>
</dbReference>
<feature type="domain" description="F5/8 type C" evidence="2">
    <location>
        <begin position="41"/>
        <end position="149"/>
    </location>
</feature>
<dbReference type="EMBL" id="CAXKWB010027140">
    <property type="protein sequence ID" value="CAL4131414.1"/>
    <property type="molecule type" value="Genomic_DNA"/>
</dbReference>
<feature type="chain" id="PRO_5043898354" description="F5/8 type C domain-containing protein" evidence="1">
    <location>
        <begin position="36"/>
        <end position="149"/>
    </location>
</feature>
<dbReference type="Proteomes" id="UP001497623">
    <property type="component" value="Unassembled WGS sequence"/>
</dbReference>
<name>A0AAV2RLH8_MEGNR</name>
<proteinExistence type="predicted"/>
<dbReference type="InterPro" id="IPR000421">
    <property type="entry name" value="FA58C"/>
</dbReference>
<dbReference type="PANTHER" id="PTHR24543:SF291">
    <property type="entry name" value="SMOKE ALARM, ISOFORM D"/>
    <property type="match status" value="1"/>
</dbReference>
<protein>
    <recommendedName>
        <fullName evidence="2">F5/8 type C domain-containing protein</fullName>
    </recommendedName>
</protein>
<dbReference type="AlphaFoldDB" id="A0AAV2RLH8"/>
<dbReference type="PROSITE" id="PS50022">
    <property type="entry name" value="FA58C_3"/>
    <property type="match status" value="1"/>
</dbReference>
<accession>A0AAV2RLH8</accession>
<evidence type="ECO:0000313" key="3">
    <source>
        <dbReference type="EMBL" id="CAL4131414.1"/>
    </source>
</evidence>
<dbReference type="SUPFAM" id="SSF49785">
    <property type="entry name" value="Galactose-binding domain-like"/>
    <property type="match status" value="1"/>
</dbReference>
<evidence type="ECO:0000313" key="4">
    <source>
        <dbReference type="Proteomes" id="UP001497623"/>
    </source>
</evidence>